<comment type="catalytic activity">
    <reaction evidence="9">
        <text>L-seryl-[protein] + ATP = O-phospho-L-seryl-[protein] + ADP + H(+)</text>
        <dbReference type="Rhea" id="RHEA:17989"/>
        <dbReference type="Rhea" id="RHEA-COMP:9863"/>
        <dbReference type="Rhea" id="RHEA-COMP:11604"/>
        <dbReference type="ChEBI" id="CHEBI:15378"/>
        <dbReference type="ChEBI" id="CHEBI:29999"/>
        <dbReference type="ChEBI" id="CHEBI:30616"/>
        <dbReference type="ChEBI" id="CHEBI:83421"/>
        <dbReference type="ChEBI" id="CHEBI:456216"/>
        <dbReference type="EC" id="2.7.11.1"/>
    </reaction>
</comment>
<sequence length="461" mass="51676">MVSLRKKKGSNSSKKSSSDDSDRISASVEEVSVPSGFSRGLHVSMDEHRGTLKGLPKQWKKFFPAAEDDEVIPELPANLVPGKTPKKVARTISQIPLVSRPLAGTFRHLMHIRVDEASDVGFSGLPDDWADKLRDSGIDRTEAMANSEAVIDALLFNDCAKQHIPEPPTDDEFKTAVMRNQSWRRGKPTEYTALTLVGQGSVGRVYLGISYATGERVALKVIHKATAQGKQALANEVTLMDTSKHPNIVRYEDSFVTDAGDIWIAMEYIAEGSLTALIQKHPDGFPEPMIAYVLRETAQALQYLHSKFRVHRDLKSDNLLIGDKGEVKLADFGYCTQLTMEVRKRNSVVGTPYWMSPEVVRGLEYSEKVDIWSLGIMAMEMAESEPPYLDYTPLRAVFIIATRGAPDLRDPGRWSAEFQQFLRQCLDMEVDWRLNCDEVLAHPFIKRACSPEQFLAFVKRD</sequence>
<evidence type="ECO:0000313" key="12">
    <source>
        <dbReference type="EMBL" id="KAG9395954.1"/>
    </source>
</evidence>
<evidence type="ECO:0000256" key="9">
    <source>
        <dbReference type="ARBA" id="ARBA00048679"/>
    </source>
</evidence>
<evidence type="ECO:0000256" key="10">
    <source>
        <dbReference type="SAM" id="MobiDB-lite"/>
    </source>
</evidence>
<dbReference type="OrthoDB" id="2914378at2759"/>
<evidence type="ECO:0000256" key="2">
    <source>
        <dbReference type="ARBA" id="ARBA00008874"/>
    </source>
</evidence>
<dbReference type="Pfam" id="PF00069">
    <property type="entry name" value="Pkinase"/>
    <property type="match status" value="1"/>
</dbReference>
<gene>
    <name evidence="12" type="ORF">J8273_2303</name>
</gene>
<dbReference type="SMART" id="SM00220">
    <property type="entry name" value="S_TKc"/>
    <property type="match status" value="1"/>
</dbReference>
<evidence type="ECO:0000256" key="4">
    <source>
        <dbReference type="ARBA" id="ARBA00022723"/>
    </source>
</evidence>
<protein>
    <submittedName>
        <fullName evidence="12">Protein kinase domain</fullName>
    </submittedName>
</protein>
<dbReference type="GO" id="GO:0046872">
    <property type="term" value="F:metal ion binding"/>
    <property type="evidence" value="ECO:0007669"/>
    <property type="project" value="UniProtKB-KW"/>
</dbReference>
<evidence type="ECO:0000256" key="1">
    <source>
        <dbReference type="ARBA" id="ARBA00001946"/>
    </source>
</evidence>
<dbReference type="SMART" id="SM00285">
    <property type="entry name" value="PBD"/>
    <property type="match status" value="2"/>
</dbReference>
<dbReference type="SUPFAM" id="SSF56112">
    <property type="entry name" value="Protein kinase-like (PK-like)"/>
    <property type="match status" value="1"/>
</dbReference>
<evidence type="ECO:0000256" key="5">
    <source>
        <dbReference type="ARBA" id="ARBA00022741"/>
    </source>
</evidence>
<evidence type="ECO:0000259" key="11">
    <source>
        <dbReference type="PROSITE" id="PS50011"/>
    </source>
</evidence>
<comment type="cofactor">
    <cofactor evidence="1">
        <name>Mg(2+)</name>
        <dbReference type="ChEBI" id="CHEBI:18420"/>
    </cofactor>
</comment>
<keyword evidence="13" id="KW-1185">Reference proteome</keyword>
<dbReference type="InterPro" id="IPR000095">
    <property type="entry name" value="CRIB_dom"/>
</dbReference>
<dbReference type="PANTHER" id="PTHR45832:SF22">
    <property type="entry name" value="SERINE_THREONINE-PROTEIN KINASE SAMKA-RELATED"/>
    <property type="match status" value="1"/>
</dbReference>
<evidence type="ECO:0000256" key="7">
    <source>
        <dbReference type="ARBA" id="ARBA00022842"/>
    </source>
</evidence>
<keyword evidence="4" id="KW-0479">Metal-binding</keyword>
<dbReference type="GO" id="GO:0005524">
    <property type="term" value="F:ATP binding"/>
    <property type="evidence" value="ECO:0007669"/>
    <property type="project" value="UniProtKB-KW"/>
</dbReference>
<reference evidence="12" key="1">
    <citation type="submission" date="2021-05" db="EMBL/GenBank/DDBJ databases">
        <title>A free-living protist that lacks canonical eukaryotic 1 DNA replication and segregation systems.</title>
        <authorList>
            <person name="Salas-Leiva D.E."/>
            <person name="Tromer E.C."/>
            <person name="Curtis B.A."/>
            <person name="Jerlstrom-Hultqvist J."/>
            <person name="Kolisko M."/>
            <person name="Yi Z."/>
            <person name="Salas-Leiva J.S."/>
            <person name="Gallot-Lavallee L."/>
            <person name="Kops G.J.P.L."/>
            <person name="Archibald J.M."/>
            <person name="Simpson A.G.B."/>
            <person name="Roger A.J."/>
        </authorList>
    </citation>
    <scope>NUCLEOTIDE SEQUENCE</scope>
    <source>
        <strain evidence="12">BICM</strain>
    </source>
</reference>
<name>A0A8J6B9F9_9EUKA</name>
<dbReference type="AlphaFoldDB" id="A0A8J6B9F9"/>
<dbReference type="InterPro" id="IPR000719">
    <property type="entry name" value="Prot_kinase_dom"/>
</dbReference>
<evidence type="ECO:0000256" key="6">
    <source>
        <dbReference type="ARBA" id="ARBA00022840"/>
    </source>
</evidence>
<proteinExistence type="inferred from homology"/>
<dbReference type="FunFam" id="1.10.510.10:FF:000768">
    <property type="entry name" value="Non-specific serine/threonine protein kinase"/>
    <property type="match status" value="1"/>
</dbReference>
<dbReference type="PROSITE" id="PS50011">
    <property type="entry name" value="PROTEIN_KINASE_DOM"/>
    <property type="match status" value="1"/>
</dbReference>
<evidence type="ECO:0000256" key="8">
    <source>
        <dbReference type="ARBA" id="ARBA00047899"/>
    </source>
</evidence>
<evidence type="ECO:0000313" key="13">
    <source>
        <dbReference type="Proteomes" id="UP000717585"/>
    </source>
</evidence>
<dbReference type="EMBL" id="JAHDYR010000007">
    <property type="protein sequence ID" value="KAG9395954.1"/>
    <property type="molecule type" value="Genomic_DNA"/>
</dbReference>
<dbReference type="GO" id="GO:0004674">
    <property type="term" value="F:protein serine/threonine kinase activity"/>
    <property type="evidence" value="ECO:0007669"/>
    <property type="project" value="UniProtKB-EC"/>
</dbReference>
<dbReference type="Proteomes" id="UP000717585">
    <property type="component" value="Unassembled WGS sequence"/>
</dbReference>
<comment type="caution">
    <text evidence="12">The sequence shown here is derived from an EMBL/GenBank/DDBJ whole genome shotgun (WGS) entry which is preliminary data.</text>
</comment>
<keyword evidence="12" id="KW-0418">Kinase</keyword>
<dbReference type="InterPro" id="IPR011009">
    <property type="entry name" value="Kinase-like_dom_sf"/>
</dbReference>
<keyword evidence="6" id="KW-0067">ATP-binding</keyword>
<keyword evidence="3" id="KW-0808">Transferase</keyword>
<comment type="catalytic activity">
    <reaction evidence="8">
        <text>L-threonyl-[protein] + ATP = O-phospho-L-threonyl-[protein] + ADP + H(+)</text>
        <dbReference type="Rhea" id="RHEA:46608"/>
        <dbReference type="Rhea" id="RHEA-COMP:11060"/>
        <dbReference type="Rhea" id="RHEA-COMP:11605"/>
        <dbReference type="ChEBI" id="CHEBI:15378"/>
        <dbReference type="ChEBI" id="CHEBI:30013"/>
        <dbReference type="ChEBI" id="CHEBI:30616"/>
        <dbReference type="ChEBI" id="CHEBI:61977"/>
        <dbReference type="ChEBI" id="CHEBI:456216"/>
        <dbReference type="EC" id="2.7.11.1"/>
    </reaction>
</comment>
<feature type="domain" description="Protein kinase" evidence="11">
    <location>
        <begin position="191"/>
        <end position="445"/>
    </location>
</feature>
<evidence type="ECO:0000256" key="3">
    <source>
        <dbReference type="ARBA" id="ARBA00022679"/>
    </source>
</evidence>
<comment type="similarity">
    <text evidence="2">Belongs to the protein kinase superfamily. STE Ser/Thr protein kinase family. STE20 subfamily.</text>
</comment>
<dbReference type="CDD" id="cd06614">
    <property type="entry name" value="STKc_PAK"/>
    <property type="match status" value="1"/>
</dbReference>
<dbReference type="Gene3D" id="3.90.810.10">
    <property type="entry name" value="CRIB domain"/>
    <property type="match status" value="2"/>
</dbReference>
<dbReference type="Gene3D" id="1.10.510.10">
    <property type="entry name" value="Transferase(Phosphotransferase) domain 1"/>
    <property type="match status" value="1"/>
</dbReference>
<feature type="region of interest" description="Disordered" evidence="10">
    <location>
        <begin position="1"/>
        <end position="34"/>
    </location>
</feature>
<dbReference type="PANTHER" id="PTHR45832">
    <property type="entry name" value="SERINE/THREONINE-PROTEIN KINASE SAMKA-RELATED-RELATED"/>
    <property type="match status" value="1"/>
</dbReference>
<dbReference type="Pfam" id="PF00786">
    <property type="entry name" value="PBD"/>
    <property type="match status" value="2"/>
</dbReference>
<accession>A0A8J6B9F9</accession>
<dbReference type="InterPro" id="IPR036936">
    <property type="entry name" value="CRIB_dom_sf"/>
</dbReference>
<keyword evidence="5" id="KW-0547">Nucleotide-binding</keyword>
<keyword evidence="7" id="KW-0460">Magnesium</keyword>
<organism evidence="12 13">
    <name type="scientific">Carpediemonas membranifera</name>
    <dbReference type="NCBI Taxonomy" id="201153"/>
    <lineage>
        <taxon>Eukaryota</taxon>
        <taxon>Metamonada</taxon>
        <taxon>Carpediemonas-like organisms</taxon>
        <taxon>Carpediemonas</taxon>
    </lineage>
</organism>
<dbReference type="InterPro" id="IPR051931">
    <property type="entry name" value="PAK3-like"/>
</dbReference>